<accession>A0AAV7EW36</accession>
<comment type="similarity">
    <text evidence="1">Belongs to the aldo/keto reductase family.</text>
</comment>
<keyword evidence="2" id="KW-0521">NADP</keyword>
<comment type="caution">
    <text evidence="7">The sequence shown here is derived from an EMBL/GenBank/DDBJ whole genome shotgun (WGS) entry which is preliminary data.</text>
</comment>
<dbReference type="InterPro" id="IPR023210">
    <property type="entry name" value="NADP_OxRdtase_dom"/>
</dbReference>
<protein>
    <recommendedName>
        <fullName evidence="6">NADP-dependent oxidoreductase domain-containing protein</fullName>
    </recommendedName>
</protein>
<dbReference type="Pfam" id="PF00248">
    <property type="entry name" value="Aldo_ket_red"/>
    <property type="match status" value="1"/>
</dbReference>
<reference evidence="7 8" key="1">
    <citation type="submission" date="2021-07" db="EMBL/GenBank/DDBJ databases">
        <title>The Aristolochia fimbriata genome: insights into angiosperm evolution, floral development and chemical biosynthesis.</title>
        <authorList>
            <person name="Jiao Y."/>
        </authorList>
    </citation>
    <scope>NUCLEOTIDE SEQUENCE [LARGE SCALE GENOMIC DNA]</scope>
    <source>
        <strain evidence="7">IBCAS-2021</strain>
        <tissue evidence="7">Leaf</tissue>
    </source>
</reference>
<dbReference type="CDD" id="cd19125">
    <property type="entry name" value="AKR_AKR4C1-15"/>
    <property type="match status" value="1"/>
</dbReference>
<evidence type="ECO:0000313" key="7">
    <source>
        <dbReference type="EMBL" id="KAG9453090.1"/>
    </source>
</evidence>
<dbReference type="PRINTS" id="PR00069">
    <property type="entry name" value="ALDKETRDTASE"/>
</dbReference>
<evidence type="ECO:0000256" key="4">
    <source>
        <dbReference type="ARBA" id="ARBA00023002"/>
    </source>
</evidence>
<dbReference type="Proteomes" id="UP000825729">
    <property type="component" value="Unassembled WGS sequence"/>
</dbReference>
<sequence length="586" mass="65207">MAFSRLLRRSVSVAASLATRARGNPTTSRPASFSPFLNSVSRDLCRGTSVCPRNFSSLAKKPNSDANLLKTIDYEIKCAEESDDRDQVEDVPEGFPFTIEDNPGDQTITLKREYQGENITVEVHMPDLVTGEDDEDDGDDNDGDDNQNPNQSSIPLVVSISKGQGTILEFNVTAFPDEISIDSMSLKEQEASEDQLAYEGPDFADLDENLQKALHKYLEIRGIKPSTTNFLHEYMINKDGREYLNWLQTLKKFVEKEQGRVKGGIEMADEKSTQNGSFYFELNTGAKMPSVGLGTWKAPPGEVGKAVIAAVKAGYRHIDCAKVYDNEKEVGAALKELFSSGVVKREELWITSKLWSSDHLPADVSKALCKTLEDLQLDYVDLYLIHWPFRTNPGSRGWEPDVMAPPCLPETWTAMEGLYASGQARAIGVSNFSTKKLQDLLSYAKVPPAVNQVECHPGWQQPGLHNFCNSTGVHVTAYSPLGSPGTWLKGETLKEPLILEIGEKLNRTPAQVALRWGLQMGHSVLPKSTNESRIKQNFDLFNWSIPQDLFAKISDLPQARLLRGDFAIHETLSPYKSLEELWDGEI</sequence>
<dbReference type="InterPro" id="IPR020471">
    <property type="entry name" value="AKR"/>
</dbReference>
<evidence type="ECO:0000256" key="5">
    <source>
        <dbReference type="SAM" id="MobiDB-lite"/>
    </source>
</evidence>
<dbReference type="Gene3D" id="3.10.280.10">
    <property type="entry name" value="Mitochondrial glycoprotein"/>
    <property type="match status" value="1"/>
</dbReference>
<dbReference type="InterPro" id="IPR036812">
    <property type="entry name" value="NAD(P)_OxRdtase_dom_sf"/>
</dbReference>
<evidence type="ECO:0000256" key="3">
    <source>
        <dbReference type="ARBA" id="ARBA00022990"/>
    </source>
</evidence>
<dbReference type="SUPFAM" id="SSF51430">
    <property type="entry name" value="NAD(P)-linked oxidoreductase"/>
    <property type="match status" value="1"/>
</dbReference>
<dbReference type="FunFam" id="3.10.280.10:FF:000002">
    <property type="entry name" value="Mitochondrial glycoprotein family protein"/>
    <property type="match status" value="1"/>
</dbReference>
<evidence type="ECO:0000256" key="2">
    <source>
        <dbReference type="ARBA" id="ARBA00022857"/>
    </source>
</evidence>
<dbReference type="InterPro" id="IPR036561">
    <property type="entry name" value="MAM33_sf"/>
</dbReference>
<dbReference type="PROSITE" id="PS00798">
    <property type="entry name" value="ALDOKETO_REDUCTASE_1"/>
    <property type="match status" value="1"/>
</dbReference>
<dbReference type="PANTHER" id="PTHR11732">
    <property type="entry name" value="ALDO/KETO REDUCTASE"/>
    <property type="match status" value="1"/>
</dbReference>
<organism evidence="7 8">
    <name type="scientific">Aristolochia fimbriata</name>
    <name type="common">White veined hardy Dutchman's pipe vine</name>
    <dbReference type="NCBI Taxonomy" id="158543"/>
    <lineage>
        <taxon>Eukaryota</taxon>
        <taxon>Viridiplantae</taxon>
        <taxon>Streptophyta</taxon>
        <taxon>Embryophyta</taxon>
        <taxon>Tracheophyta</taxon>
        <taxon>Spermatophyta</taxon>
        <taxon>Magnoliopsida</taxon>
        <taxon>Magnoliidae</taxon>
        <taxon>Piperales</taxon>
        <taxon>Aristolochiaceae</taxon>
        <taxon>Aristolochia</taxon>
    </lineage>
</organism>
<dbReference type="InterPro" id="IPR003428">
    <property type="entry name" value="MAM33"/>
</dbReference>
<evidence type="ECO:0000259" key="6">
    <source>
        <dbReference type="Pfam" id="PF00248"/>
    </source>
</evidence>
<dbReference type="InterPro" id="IPR018170">
    <property type="entry name" value="Aldo/ket_reductase_CS"/>
</dbReference>
<dbReference type="InterPro" id="IPR044498">
    <property type="entry name" value="AKR4C"/>
</dbReference>
<name>A0AAV7EW36_ARIFI</name>
<proteinExistence type="inferred from homology"/>
<dbReference type="PROSITE" id="PS00063">
    <property type="entry name" value="ALDOKETO_REDUCTASE_3"/>
    <property type="match status" value="1"/>
</dbReference>
<dbReference type="Gene3D" id="3.20.20.100">
    <property type="entry name" value="NADP-dependent oxidoreductase domain"/>
    <property type="match status" value="1"/>
</dbReference>
<dbReference type="PROSITE" id="PS00062">
    <property type="entry name" value="ALDOKETO_REDUCTASE_2"/>
    <property type="match status" value="1"/>
</dbReference>
<feature type="region of interest" description="Disordered" evidence="5">
    <location>
        <begin position="126"/>
        <end position="153"/>
    </location>
</feature>
<dbReference type="FunFam" id="3.20.20.100:FF:000010">
    <property type="entry name" value="NADPH-dependent aldo-keto reductase, chloroplastic"/>
    <property type="match status" value="1"/>
</dbReference>
<feature type="compositionally biased region" description="Acidic residues" evidence="5">
    <location>
        <begin position="130"/>
        <end position="145"/>
    </location>
</feature>
<dbReference type="Pfam" id="PF02330">
    <property type="entry name" value="MAM33"/>
    <property type="match status" value="1"/>
</dbReference>
<dbReference type="SUPFAM" id="SSF54529">
    <property type="entry name" value="Mitochondrial glycoprotein MAM33-like"/>
    <property type="match status" value="1"/>
</dbReference>
<keyword evidence="3" id="KW-0007">Acetylation</keyword>
<evidence type="ECO:0000256" key="1">
    <source>
        <dbReference type="ARBA" id="ARBA00007905"/>
    </source>
</evidence>
<keyword evidence="4" id="KW-0560">Oxidoreductase</keyword>
<gene>
    <name evidence="7" type="ORF">H6P81_005994</name>
</gene>
<evidence type="ECO:0000313" key="8">
    <source>
        <dbReference type="Proteomes" id="UP000825729"/>
    </source>
</evidence>
<dbReference type="AlphaFoldDB" id="A0AAV7EW36"/>
<dbReference type="EMBL" id="JAINDJ010000003">
    <property type="protein sequence ID" value="KAG9453090.1"/>
    <property type="molecule type" value="Genomic_DNA"/>
</dbReference>
<dbReference type="GO" id="GO:0016491">
    <property type="term" value="F:oxidoreductase activity"/>
    <property type="evidence" value="ECO:0007669"/>
    <property type="project" value="UniProtKB-KW"/>
</dbReference>
<feature type="domain" description="NADP-dependent oxidoreductase" evidence="6">
    <location>
        <begin position="291"/>
        <end position="554"/>
    </location>
</feature>
<keyword evidence="8" id="KW-1185">Reference proteome</keyword>
<dbReference type="GO" id="GO:0005759">
    <property type="term" value="C:mitochondrial matrix"/>
    <property type="evidence" value="ECO:0007669"/>
    <property type="project" value="InterPro"/>
</dbReference>